<feature type="coiled-coil region" evidence="1">
    <location>
        <begin position="460"/>
        <end position="503"/>
    </location>
</feature>
<feature type="transmembrane region" description="Helical" evidence="2">
    <location>
        <begin position="162"/>
        <end position="179"/>
    </location>
</feature>
<accession>A0A6J4I6Y2</accession>
<name>A0A6J4I6Y2_9ACTN</name>
<feature type="transmembrane region" description="Helical" evidence="2">
    <location>
        <begin position="138"/>
        <end position="156"/>
    </location>
</feature>
<dbReference type="InterPro" id="IPR025101">
    <property type="entry name" value="DUF4012"/>
</dbReference>
<dbReference type="Pfam" id="PF13196">
    <property type="entry name" value="DUF4012"/>
    <property type="match status" value="1"/>
</dbReference>
<feature type="transmembrane region" description="Helical" evidence="2">
    <location>
        <begin position="106"/>
        <end position="126"/>
    </location>
</feature>
<keyword evidence="2" id="KW-0812">Transmembrane</keyword>
<evidence type="ECO:0000313" key="3">
    <source>
        <dbReference type="EMBL" id="CAA9243099.1"/>
    </source>
</evidence>
<evidence type="ECO:0008006" key="4">
    <source>
        <dbReference type="Google" id="ProtNLM"/>
    </source>
</evidence>
<evidence type="ECO:0000256" key="2">
    <source>
        <dbReference type="SAM" id="Phobius"/>
    </source>
</evidence>
<keyword evidence="2" id="KW-0472">Membrane</keyword>
<keyword evidence="1" id="KW-0175">Coiled coil</keyword>
<protein>
    <recommendedName>
        <fullName evidence="4">DUF4012 domain-containing protein</fullName>
    </recommendedName>
</protein>
<feature type="transmembrane region" description="Helical" evidence="2">
    <location>
        <begin position="214"/>
        <end position="235"/>
    </location>
</feature>
<keyword evidence="2" id="KW-1133">Transmembrane helix</keyword>
<evidence type="ECO:0000256" key="1">
    <source>
        <dbReference type="SAM" id="Coils"/>
    </source>
</evidence>
<feature type="transmembrane region" description="Helical" evidence="2">
    <location>
        <begin position="256"/>
        <end position="282"/>
    </location>
</feature>
<feature type="transmembrane region" description="Helical" evidence="2">
    <location>
        <begin position="288"/>
        <end position="309"/>
    </location>
</feature>
<feature type="transmembrane region" description="Helical" evidence="2">
    <location>
        <begin position="58"/>
        <end position="76"/>
    </location>
</feature>
<reference evidence="3" key="1">
    <citation type="submission" date="2020-02" db="EMBL/GenBank/DDBJ databases">
        <authorList>
            <person name="Meier V. D."/>
        </authorList>
    </citation>
    <scope>NUCLEOTIDE SEQUENCE</scope>
    <source>
        <strain evidence="3">AVDCRST_MAG76</strain>
    </source>
</reference>
<dbReference type="EMBL" id="CADCSZ010000114">
    <property type="protein sequence ID" value="CAA9243099.1"/>
    <property type="molecule type" value="Genomic_DNA"/>
</dbReference>
<sequence>MAAAVACAAGWLSLLAEGTPDGAGHERRGRRRIPLTGTVLAVATLAGALGVGADRIEGSLLGLLLIATGLGVVGLARQHEPLRPSLRISAEAVAALGAVMVGVRSGVTGAAVSNVAAVVVFLVVMTESLRLLDVGPRAAAVVVAPAAAGLGLVAAGAGQDGVAILAVALAGGLTGLLVVGTGRTFALGEHGSLFGGFLLGGLLIAVSPETAAPLSLAVLLPLVALPLLNAAVVVIDRMRRRRPLTARRPDGLPHRLRAVPLPWGMALVVLGGASSLLAALVVLADRPAIPVLVPSAATVVMGVVLLVVASSDSIHRNESPGVAPGIRFGALVAAAVVVVLAVPTGLALLSLRALLIEGATSSERGLDEARRGDVDAARLAFDEAENDFAAASRRLDHPLAVLGRALPVLGPNLAALSTLSSLGADLADTGATLATTAPQNLTVSSGTVPVDDIRRLAPDLAKAAAELERARAETAAVKRLHLLPELRNELTRFETRLNRASADASSAAEAAAVVPAMMGADGPRRYFLAIQNNAELRATGGFMGNYGELTARDGGLRLDRIGRHQDLNAGGPAVKALDAPKDYLDRYGQFEVASTWESVNLSPDFPTVAQVMAGLYPQSGGRPVDGVISVDPVGLSALLELTGPVTVRDWPQAITAENVVDVTLNRAYVAFAGERDERVDFLAAVAAAVVEKMRTSRLGSPVRIVGALGETARGGHLNLWFRQPAEQALVDRLGIAGRVDPVDSDSLLVVNQNVAGNKIDYYFTRTTSYDVQLRPDGDRLAVSGRLRVEMQNQAPNGLPRYVVGPFNPRFQAGENRTFVSVYTPLALAGATWGGVPVDLAAADELGRRVYSSFLSIPAGSTRTLEVQLEGTVDALPDGWYELDLLHQPLLSPQATTASFEV</sequence>
<feature type="non-terminal residue" evidence="3">
    <location>
        <position position="901"/>
    </location>
</feature>
<organism evidence="3">
    <name type="scientific">uncultured Acidimicrobiales bacterium</name>
    <dbReference type="NCBI Taxonomy" id="310071"/>
    <lineage>
        <taxon>Bacteria</taxon>
        <taxon>Bacillati</taxon>
        <taxon>Actinomycetota</taxon>
        <taxon>Acidimicrobiia</taxon>
        <taxon>Acidimicrobiales</taxon>
        <taxon>environmental samples</taxon>
    </lineage>
</organism>
<gene>
    <name evidence="3" type="ORF">AVDCRST_MAG76-1875</name>
</gene>
<proteinExistence type="predicted"/>
<dbReference type="AlphaFoldDB" id="A0A6J4I6Y2"/>
<feature type="transmembrane region" description="Helical" evidence="2">
    <location>
        <begin position="32"/>
        <end position="51"/>
    </location>
</feature>
<feature type="transmembrane region" description="Helical" evidence="2">
    <location>
        <begin position="330"/>
        <end position="355"/>
    </location>
</feature>
<feature type="transmembrane region" description="Helical" evidence="2">
    <location>
        <begin position="191"/>
        <end position="208"/>
    </location>
</feature>